<protein>
    <submittedName>
        <fullName evidence="3">Uncharacterized protein</fullName>
    </submittedName>
</protein>
<feature type="compositionally biased region" description="Polar residues" evidence="1">
    <location>
        <begin position="331"/>
        <end position="364"/>
    </location>
</feature>
<feature type="compositionally biased region" description="Polar residues" evidence="1">
    <location>
        <begin position="120"/>
        <end position="129"/>
    </location>
</feature>
<feature type="compositionally biased region" description="Polar residues" evidence="1">
    <location>
        <begin position="424"/>
        <end position="439"/>
    </location>
</feature>
<feature type="compositionally biased region" description="Low complexity" evidence="1">
    <location>
        <begin position="440"/>
        <end position="449"/>
    </location>
</feature>
<feature type="compositionally biased region" description="Polar residues" evidence="1">
    <location>
        <begin position="524"/>
        <end position="533"/>
    </location>
</feature>
<name>A0A1B9GP55_9TREE</name>
<dbReference type="Proteomes" id="UP000092666">
    <property type="component" value="Unassembled WGS sequence"/>
</dbReference>
<feature type="chain" id="PRO_5008627213" evidence="2">
    <location>
        <begin position="22"/>
        <end position="788"/>
    </location>
</feature>
<keyword evidence="2" id="KW-0732">Signal</keyword>
<evidence type="ECO:0000256" key="2">
    <source>
        <dbReference type="SAM" id="SignalP"/>
    </source>
</evidence>
<feature type="region of interest" description="Disordered" evidence="1">
    <location>
        <begin position="321"/>
        <end position="449"/>
    </location>
</feature>
<feature type="compositionally biased region" description="Polar residues" evidence="1">
    <location>
        <begin position="375"/>
        <end position="386"/>
    </location>
</feature>
<sequence length="788" mass="78869">MKTSTSFAILALLASAGSALAAPLPLPHHGGDVKMYGDGNGEHLHTSSNGSGSGKHHHARAGAPDLAPASNQNQNHQGQGQTVGMGALATASVNTPQGQPNASGNGKGNSKSNSRPVGSILTSTSSSRKNAVKPVASMGDDTGKTLPNPGSKSGQIGHLGSTADDALQPETTKVAKTLPRRAQNDVAGSAVKQGKPIETAATGINKNASVGNVGSVANGKGDLPIVGGIVKPLTASDAPLPQVTTGVLNGKVTNGLVGSTDKLLSSGTTGSLNGGKGSVINTSGGNKIANTQGTTNGVGKLPDTVNKSLNFDPLANDAATVNTDSTESHAQKQSKQSTSHAANSGPNHNANKVNNLAFSGNGTNHRADPRPANGGVSTSQQIIGNSTQTATKNTNGGGNTSSQIVGVKPDDNKVNTNNVGNVGSSAQRGGNQALNSTTRPADPLFDAALPASKSNGSLLTVTSQDANGKVAQTPGKSNKVAEANSNDVTGSKDKNQNINVKVATPQQAQAGSSTVSGPTGGNGSTRVVNTSGGKTVGPSDQKGSVVQQAQDGILLKQDVVATAANSHSAPHPGSQSRTKSSPPHSSTTHASSSSSSVPVSAASSASVKPQVYVAQTATSAASSSAITSAAVQSSDSARATPVAQANVQSGTVKVNKNQGPTSIIQLAATSSLPLQSNVNVNSIASSAAPSASAVVNKAIDKPRQAQVSYGQKGEHVVACDGQNHSIDDVVDECISADLLDFRPSQTEACPTDMQHNIKYGASTNQLNDNAAAQEIQKYVRLCLTANSL</sequence>
<feature type="region of interest" description="Disordered" evidence="1">
    <location>
        <begin position="463"/>
        <end position="545"/>
    </location>
</feature>
<organism evidence="3 4">
    <name type="scientific">Kwoniella heveanensis BCC8398</name>
    <dbReference type="NCBI Taxonomy" id="1296120"/>
    <lineage>
        <taxon>Eukaryota</taxon>
        <taxon>Fungi</taxon>
        <taxon>Dikarya</taxon>
        <taxon>Basidiomycota</taxon>
        <taxon>Agaricomycotina</taxon>
        <taxon>Tremellomycetes</taxon>
        <taxon>Tremellales</taxon>
        <taxon>Cryptococcaceae</taxon>
        <taxon>Kwoniella</taxon>
    </lineage>
</organism>
<proteinExistence type="predicted"/>
<reference evidence="4" key="2">
    <citation type="submission" date="2013-12" db="EMBL/GenBank/DDBJ databases">
        <title>Evolution of pathogenesis and genome organization in the Tremellales.</title>
        <authorList>
            <person name="Cuomo C."/>
            <person name="Litvintseva A."/>
            <person name="Heitman J."/>
            <person name="Chen Y."/>
            <person name="Sun S."/>
            <person name="Springer D."/>
            <person name="Dromer F."/>
            <person name="Young S."/>
            <person name="Zeng Q."/>
            <person name="Chapman S."/>
            <person name="Gujja S."/>
            <person name="Saif S."/>
            <person name="Birren B."/>
        </authorList>
    </citation>
    <scope>NUCLEOTIDE SEQUENCE [LARGE SCALE GENOMIC DNA]</scope>
    <source>
        <strain evidence="4">BCC8398</strain>
    </source>
</reference>
<feature type="compositionally biased region" description="Low complexity" evidence="1">
    <location>
        <begin position="414"/>
        <end position="423"/>
    </location>
</feature>
<feature type="compositionally biased region" description="Polar residues" evidence="1">
    <location>
        <begin position="496"/>
        <end position="517"/>
    </location>
</feature>
<reference evidence="3 4" key="1">
    <citation type="submission" date="2013-07" db="EMBL/GenBank/DDBJ databases">
        <title>The Genome Sequence of Cryptococcus heveanensis BCC8398.</title>
        <authorList>
            <consortium name="The Broad Institute Genome Sequencing Platform"/>
            <person name="Cuomo C."/>
            <person name="Litvintseva A."/>
            <person name="Chen Y."/>
            <person name="Heitman J."/>
            <person name="Sun S."/>
            <person name="Springer D."/>
            <person name="Dromer F."/>
            <person name="Young S.K."/>
            <person name="Zeng Q."/>
            <person name="Gargeya S."/>
            <person name="Fitzgerald M."/>
            <person name="Abouelleil A."/>
            <person name="Alvarado L."/>
            <person name="Berlin A.M."/>
            <person name="Chapman S.B."/>
            <person name="Dewar J."/>
            <person name="Goldberg J."/>
            <person name="Griggs A."/>
            <person name="Gujja S."/>
            <person name="Hansen M."/>
            <person name="Howarth C."/>
            <person name="Imamovic A."/>
            <person name="Larimer J."/>
            <person name="McCowan C."/>
            <person name="Murphy C."/>
            <person name="Pearson M."/>
            <person name="Priest M."/>
            <person name="Roberts A."/>
            <person name="Saif S."/>
            <person name="Shea T."/>
            <person name="Sykes S."/>
            <person name="Wortman J."/>
            <person name="Nusbaum C."/>
            <person name="Birren B."/>
        </authorList>
    </citation>
    <scope>NUCLEOTIDE SEQUENCE [LARGE SCALE GENOMIC DNA]</scope>
    <source>
        <strain evidence="3 4">BCC8398</strain>
    </source>
</reference>
<feature type="compositionally biased region" description="Polar residues" evidence="1">
    <location>
        <begin position="91"/>
        <end position="102"/>
    </location>
</feature>
<feature type="compositionally biased region" description="Low complexity" evidence="1">
    <location>
        <begin position="574"/>
        <end position="597"/>
    </location>
</feature>
<feature type="compositionally biased region" description="Low complexity" evidence="1">
    <location>
        <begin position="71"/>
        <end position="80"/>
    </location>
</feature>
<keyword evidence="4" id="KW-1185">Reference proteome</keyword>
<feature type="region of interest" description="Disordered" evidence="1">
    <location>
        <begin position="563"/>
        <end position="597"/>
    </location>
</feature>
<accession>A0A1B9GP55</accession>
<dbReference type="EMBL" id="KV700128">
    <property type="protein sequence ID" value="OCF32894.1"/>
    <property type="molecule type" value="Genomic_DNA"/>
</dbReference>
<feature type="region of interest" description="Disordered" evidence="1">
    <location>
        <begin position="33"/>
        <end position="168"/>
    </location>
</feature>
<evidence type="ECO:0000313" key="4">
    <source>
        <dbReference type="Proteomes" id="UP000092666"/>
    </source>
</evidence>
<feature type="signal peptide" evidence="2">
    <location>
        <begin position="1"/>
        <end position="21"/>
    </location>
</feature>
<evidence type="ECO:0000313" key="3">
    <source>
        <dbReference type="EMBL" id="OCF32894.1"/>
    </source>
</evidence>
<gene>
    <name evidence="3" type="ORF">I316_05531</name>
</gene>
<dbReference type="AlphaFoldDB" id="A0A1B9GP55"/>
<dbReference type="OrthoDB" id="2564683at2759"/>
<evidence type="ECO:0000256" key="1">
    <source>
        <dbReference type="SAM" id="MobiDB-lite"/>
    </source>
</evidence>